<sequence>MAQPFEALVGQGDAIERWCKRVKELRNNIGHGDPVPLHQSAAELYEMSESAYWLFVLNLLVEAKAPHAVYHHLMTMSRRFLFLSKQVRQYY</sequence>
<accession>A0ABX1JFU9</accession>
<reference evidence="1 2" key="1">
    <citation type="submission" date="2020-04" db="EMBL/GenBank/DDBJ databases">
        <title>Novel species.</title>
        <authorList>
            <person name="Teo W.F.A."/>
            <person name="Lipun K."/>
            <person name="Srisuk N."/>
            <person name="Duangmal K."/>
        </authorList>
    </citation>
    <scope>NUCLEOTIDE SEQUENCE [LARGE SCALE GENOMIC DNA]</scope>
    <source>
        <strain evidence="1 2">K13G38</strain>
    </source>
</reference>
<keyword evidence="2" id="KW-1185">Reference proteome</keyword>
<gene>
    <name evidence="1" type="ORF">HFP15_30945</name>
</gene>
<evidence type="ECO:0008006" key="3">
    <source>
        <dbReference type="Google" id="ProtNLM"/>
    </source>
</evidence>
<protein>
    <recommendedName>
        <fullName evidence="3">RiboL-PSP-HEPN domain-containing protein</fullName>
    </recommendedName>
</protein>
<name>A0ABX1JFU9_9PSEU</name>
<dbReference type="EMBL" id="JAAXLS010000034">
    <property type="protein sequence ID" value="NKQ57295.1"/>
    <property type="molecule type" value="Genomic_DNA"/>
</dbReference>
<comment type="caution">
    <text evidence="1">The sequence shown here is derived from an EMBL/GenBank/DDBJ whole genome shotgun (WGS) entry which is preliminary data.</text>
</comment>
<organism evidence="1 2">
    <name type="scientific">Amycolatopsis acididurans</name>
    <dbReference type="NCBI Taxonomy" id="2724524"/>
    <lineage>
        <taxon>Bacteria</taxon>
        <taxon>Bacillati</taxon>
        <taxon>Actinomycetota</taxon>
        <taxon>Actinomycetes</taxon>
        <taxon>Pseudonocardiales</taxon>
        <taxon>Pseudonocardiaceae</taxon>
        <taxon>Amycolatopsis</taxon>
    </lineage>
</organism>
<dbReference type="Proteomes" id="UP000715441">
    <property type="component" value="Unassembled WGS sequence"/>
</dbReference>
<proteinExistence type="predicted"/>
<evidence type="ECO:0000313" key="2">
    <source>
        <dbReference type="Proteomes" id="UP000715441"/>
    </source>
</evidence>
<evidence type="ECO:0000313" key="1">
    <source>
        <dbReference type="EMBL" id="NKQ57295.1"/>
    </source>
</evidence>